<dbReference type="InterPro" id="IPR015424">
    <property type="entry name" value="PyrdxlP-dep_Trfase"/>
</dbReference>
<comment type="similarity">
    <text evidence="1">Belongs to the DegT/DnrJ/EryC1 family.</text>
</comment>
<evidence type="ECO:0000313" key="2">
    <source>
        <dbReference type="EMBL" id="MFC0209169.1"/>
    </source>
</evidence>
<reference evidence="2 3" key="1">
    <citation type="submission" date="2024-09" db="EMBL/GenBank/DDBJ databases">
        <authorList>
            <person name="Sun Q."/>
            <person name="Mori K."/>
        </authorList>
    </citation>
    <scope>NUCLEOTIDE SEQUENCE [LARGE SCALE GENOMIC DNA]</scope>
    <source>
        <strain evidence="2 3">CCM 8543</strain>
    </source>
</reference>
<sequence length="373" mass="39999">MQFIDLGAQRARIQPGLEKRLAKVLAEGRYILGPEVAEFEEKIAAYIGVRHAVACASGTDALLIPLMAFGIGPGDAVFCPSFTFAATAEVVALAGATPVFVDVDPDTYNIDPESLAAAISHVRAQGGLTPRAVIPVDLFGLAADYRGLAEIAVREGLRVIEDAAQATGGAQGNTMCGAFGDVAGTSFYPAKPLGCYGDGGAMFTNDGELVEILRSIAFHGKGASQYDNVRLGLNSRLDTLQAAVLLEKLAILPEEMELRQEVAARYNELLADAVKVPVVPAGNRSAWAQYAIETPARDRVRARLQEEGIPSVVYYEKPLHLQQAYAAYPRTPKGLPVSESLPERILCLPMHPYLARDDQERIARIVRRAVAEG</sequence>
<dbReference type="Pfam" id="PF01041">
    <property type="entry name" value="DegT_DnrJ_EryC1"/>
    <property type="match status" value="1"/>
</dbReference>
<dbReference type="InterPro" id="IPR000653">
    <property type="entry name" value="DegT/StrS_aminotransferase"/>
</dbReference>
<dbReference type="SUPFAM" id="SSF53383">
    <property type="entry name" value="PLP-dependent transferases"/>
    <property type="match status" value="1"/>
</dbReference>
<dbReference type="Gene3D" id="3.90.1150.10">
    <property type="entry name" value="Aspartate Aminotransferase, domain 1"/>
    <property type="match status" value="1"/>
</dbReference>
<protein>
    <submittedName>
        <fullName evidence="2">DegT/DnrJ/EryC1/StrS family aminotransferase</fullName>
    </submittedName>
</protein>
<keyword evidence="3" id="KW-1185">Reference proteome</keyword>
<evidence type="ECO:0000313" key="3">
    <source>
        <dbReference type="Proteomes" id="UP001589755"/>
    </source>
</evidence>
<keyword evidence="2" id="KW-0808">Transferase</keyword>
<evidence type="ECO:0000256" key="1">
    <source>
        <dbReference type="RuleBase" id="RU004508"/>
    </source>
</evidence>
<dbReference type="GO" id="GO:0008483">
    <property type="term" value="F:transaminase activity"/>
    <property type="evidence" value="ECO:0007669"/>
    <property type="project" value="UniProtKB-KW"/>
</dbReference>
<gene>
    <name evidence="2" type="ORF">ACFFJ2_12250</name>
</gene>
<keyword evidence="1" id="KW-0663">Pyridoxal phosphate</keyword>
<dbReference type="RefSeq" id="WP_261520409.1">
    <property type="nucleotide sequence ID" value="NZ_JAODNW010000010.1"/>
</dbReference>
<comment type="caution">
    <text evidence="2">The sequence shown here is derived from an EMBL/GenBank/DDBJ whole genome shotgun (WGS) entry which is preliminary data.</text>
</comment>
<name>A0ABV6D957_9HYPH</name>
<dbReference type="Proteomes" id="UP001589755">
    <property type="component" value="Unassembled WGS sequence"/>
</dbReference>
<organism evidence="2 3">
    <name type="scientific">Chelativorans intermedius</name>
    <dbReference type="NCBI Taxonomy" id="515947"/>
    <lineage>
        <taxon>Bacteria</taxon>
        <taxon>Pseudomonadati</taxon>
        <taxon>Pseudomonadota</taxon>
        <taxon>Alphaproteobacteria</taxon>
        <taxon>Hyphomicrobiales</taxon>
        <taxon>Phyllobacteriaceae</taxon>
        <taxon>Chelativorans</taxon>
    </lineage>
</organism>
<dbReference type="InterPro" id="IPR015422">
    <property type="entry name" value="PyrdxlP-dep_Trfase_small"/>
</dbReference>
<dbReference type="InterPro" id="IPR015421">
    <property type="entry name" value="PyrdxlP-dep_Trfase_major"/>
</dbReference>
<keyword evidence="2" id="KW-0032">Aminotransferase</keyword>
<dbReference type="PIRSF" id="PIRSF000390">
    <property type="entry name" value="PLP_StrS"/>
    <property type="match status" value="1"/>
</dbReference>
<proteinExistence type="inferred from homology"/>
<accession>A0ABV6D957</accession>
<dbReference type="PANTHER" id="PTHR30244">
    <property type="entry name" value="TRANSAMINASE"/>
    <property type="match status" value="1"/>
</dbReference>
<dbReference type="EMBL" id="JBHLXD010000018">
    <property type="protein sequence ID" value="MFC0209169.1"/>
    <property type="molecule type" value="Genomic_DNA"/>
</dbReference>
<dbReference type="CDD" id="cd00616">
    <property type="entry name" value="AHBA_syn"/>
    <property type="match status" value="1"/>
</dbReference>
<dbReference type="Gene3D" id="3.40.640.10">
    <property type="entry name" value="Type I PLP-dependent aspartate aminotransferase-like (Major domain)"/>
    <property type="match status" value="1"/>
</dbReference>
<dbReference type="PANTHER" id="PTHR30244:SF42">
    <property type="entry name" value="UDP-2-ACETAMIDO-2-DEOXY-3-OXO-D-GLUCURONATE AMINOTRANSFERASE"/>
    <property type="match status" value="1"/>
</dbReference>